<dbReference type="Pfam" id="PF02902">
    <property type="entry name" value="Peptidase_C48"/>
    <property type="match status" value="1"/>
</dbReference>
<name>A0A1J3JHH1_NOCCA</name>
<evidence type="ECO:0000256" key="3">
    <source>
        <dbReference type="ARBA" id="ARBA00022801"/>
    </source>
</evidence>
<dbReference type="InterPro" id="IPR003653">
    <property type="entry name" value="Peptidase_C48_C"/>
</dbReference>
<dbReference type="EMBL" id="GEVM01013992">
    <property type="protein sequence ID" value="JAU91946.1"/>
    <property type="molecule type" value="Transcribed_RNA"/>
</dbReference>
<comment type="similarity">
    <text evidence="1">Belongs to the peptidase C48 family.</text>
</comment>
<evidence type="ECO:0000256" key="1">
    <source>
        <dbReference type="ARBA" id="ARBA00005234"/>
    </source>
</evidence>
<reference evidence="5" key="1">
    <citation type="submission" date="2016-07" db="EMBL/GenBank/DDBJ databases">
        <title>De novo transcriptome assembly of four accessions of the metal hyperaccumulator plant Noccaea caerulescens.</title>
        <authorList>
            <person name="Blande D."/>
            <person name="Halimaa P."/>
            <person name="Tervahauta A.I."/>
            <person name="Aarts M.G."/>
            <person name="Karenlampi S.O."/>
        </authorList>
    </citation>
    <scope>NUCLEOTIDE SEQUENCE</scope>
</reference>
<accession>A0A1J3JHH1</accession>
<sequence length="72" mass="8352">MKRYKEVKAFSVMVPRIVKETQTNSKKKQILVAPYTVKYAHVRKDLNKSGSDCGIYALKHIECHVLGLNLFW</sequence>
<protein>
    <recommendedName>
        <fullName evidence="4">Ubiquitin-like protease family profile domain-containing protein</fullName>
    </recommendedName>
</protein>
<evidence type="ECO:0000259" key="4">
    <source>
        <dbReference type="Pfam" id="PF02902"/>
    </source>
</evidence>
<evidence type="ECO:0000256" key="2">
    <source>
        <dbReference type="ARBA" id="ARBA00022670"/>
    </source>
</evidence>
<dbReference type="InterPro" id="IPR038765">
    <property type="entry name" value="Papain-like_cys_pep_sf"/>
</dbReference>
<keyword evidence="3" id="KW-0378">Hydrolase</keyword>
<gene>
    <name evidence="5" type="ORF">MP_TR4168_c0_g1_i1_g.11003</name>
</gene>
<keyword evidence="2" id="KW-0645">Protease</keyword>
<dbReference type="GO" id="GO:0006508">
    <property type="term" value="P:proteolysis"/>
    <property type="evidence" value="ECO:0007669"/>
    <property type="project" value="UniProtKB-KW"/>
</dbReference>
<dbReference type="SUPFAM" id="SSF54001">
    <property type="entry name" value="Cysteine proteinases"/>
    <property type="match status" value="1"/>
</dbReference>
<organism evidence="5">
    <name type="scientific">Noccaea caerulescens</name>
    <name type="common">Alpine penny-cress</name>
    <name type="synonym">Thlaspi caerulescens</name>
    <dbReference type="NCBI Taxonomy" id="107243"/>
    <lineage>
        <taxon>Eukaryota</taxon>
        <taxon>Viridiplantae</taxon>
        <taxon>Streptophyta</taxon>
        <taxon>Embryophyta</taxon>
        <taxon>Tracheophyta</taxon>
        <taxon>Spermatophyta</taxon>
        <taxon>Magnoliopsida</taxon>
        <taxon>eudicotyledons</taxon>
        <taxon>Gunneridae</taxon>
        <taxon>Pentapetalae</taxon>
        <taxon>rosids</taxon>
        <taxon>malvids</taxon>
        <taxon>Brassicales</taxon>
        <taxon>Brassicaceae</taxon>
        <taxon>Coluteocarpeae</taxon>
        <taxon>Noccaea</taxon>
    </lineage>
</organism>
<proteinExistence type="inferred from homology"/>
<feature type="domain" description="Ubiquitin-like protease family profile" evidence="4">
    <location>
        <begin position="4"/>
        <end position="67"/>
    </location>
</feature>
<evidence type="ECO:0000313" key="5">
    <source>
        <dbReference type="EMBL" id="JAU91946.1"/>
    </source>
</evidence>
<dbReference type="GO" id="GO:0008234">
    <property type="term" value="F:cysteine-type peptidase activity"/>
    <property type="evidence" value="ECO:0007669"/>
    <property type="project" value="InterPro"/>
</dbReference>
<dbReference type="AlphaFoldDB" id="A0A1J3JHH1"/>